<dbReference type="AlphaFoldDB" id="A0A6A6GA21"/>
<evidence type="ECO:0000313" key="1">
    <source>
        <dbReference type="EMBL" id="KAF2222591.1"/>
    </source>
</evidence>
<name>A0A6A6GA21_9PEZI</name>
<reference evidence="2" key="1">
    <citation type="journal article" date="2020" name="Stud. Mycol.">
        <title>101 Dothideomycetes genomes: A test case for predicting lifestyles and emergence of pathogens.</title>
        <authorList>
            <person name="Haridas S."/>
            <person name="Albert R."/>
            <person name="Binder M."/>
            <person name="Bloem J."/>
            <person name="LaButti K."/>
            <person name="Salamov A."/>
            <person name="Andreopoulos B."/>
            <person name="Baker S."/>
            <person name="Barry K."/>
            <person name="Bills G."/>
            <person name="Bluhm B."/>
            <person name="Cannon C."/>
            <person name="Castanera R."/>
            <person name="Culley D."/>
            <person name="Daum C."/>
            <person name="Ezra D."/>
            <person name="Gonzalez J."/>
            <person name="Henrissat B."/>
            <person name="Kuo A."/>
            <person name="Liang C."/>
            <person name="Lipzen A."/>
            <person name="Lutzoni F."/>
            <person name="Magnuson J."/>
            <person name="Mondo S."/>
            <person name="Nolan M."/>
            <person name="Ohm R."/>
            <person name="Pangilinan J."/>
            <person name="Park H.-J."/>
            <person name="Ramirez L."/>
            <person name="Alfaro M."/>
            <person name="Sun H."/>
            <person name="Tritt A."/>
            <person name="Yoshinaga Y."/>
            <person name="Zwiers L.-H."/>
            <person name="Turgeon B."/>
            <person name="Goodwin S."/>
            <person name="Spatafora J."/>
            <person name="Crous P."/>
            <person name="Grigoriev I."/>
        </authorList>
    </citation>
    <scope>NUCLEOTIDE SEQUENCE [LARGE SCALE GENOMIC DNA]</scope>
    <source>
        <strain evidence="2">CECT 20119</strain>
    </source>
</reference>
<dbReference type="Proteomes" id="UP000799538">
    <property type="component" value="Unassembled WGS sequence"/>
</dbReference>
<organism evidence="1 2">
    <name type="scientific">Elsinoe ampelina</name>
    <dbReference type="NCBI Taxonomy" id="302913"/>
    <lineage>
        <taxon>Eukaryota</taxon>
        <taxon>Fungi</taxon>
        <taxon>Dikarya</taxon>
        <taxon>Ascomycota</taxon>
        <taxon>Pezizomycotina</taxon>
        <taxon>Dothideomycetes</taxon>
        <taxon>Dothideomycetidae</taxon>
        <taxon>Myriangiales</taxon>
        <taxon>Elsinoaceae</taxon>
        <taxon>Elsinoe</taxon>
    </lineage>
</organism>
<proteinExistence type="predicted"/>
<sequence>MFSKVCIPFYTTLVDRAAEPLAPGELELARISAKGFLLFLFDMLNEAPQFSYKLDKPAGNRPSLWRCILFAKNEELVTYQPYLVVLALAIQEETIDARGLANALRDYFILDEVVVAQALIRLLEDDEYTYTHNTVVDLHRLRDILDHTRLSALLLYAALADVAETDVIGGFWVKTAAGMKRPGKSYTVPTDATSPFGRHPLQYFLATSRLGMSPEDLQALKVDNTKDISDVYEFRLADAFDNYLASINFAAFLRSQVAMSEVNVPLPAVVPQVAPKISRYKLAGDIDLPTLHHVEVFWPQHGLDHRLRCSAAYVLVMLNATAATVTDLEAYFSVYKAISPQKTAANLFRLLEARKHQLIRSKVPASKLLPPLATKGDSMSEDKQREEFYTWRRIQTARLTTDKLQQVQEEMDSKYPADQVLEVASAGLTIVVRDDHAPYSADFQCPPGKPSVDAAYILRRTFAGEYTFMVHPRLCKPMEDGVDPALIISSAPSSKSGGYANARL</sequence>
<dbReference type="EMBL" id="ML992508">
    <property type="protein sequence ID" value="KAF2222591.1"/>
    <property type="molecule type" value="Genomic_DNA"/>
</dbReference>
<protein>
    <submittedName>
        <fullName evidence="1">Uncharacterized protein</fullName>
    </submittedName>
</protein>
<keyword evidence="2" id="KW-1185">Reference proteome</keyword>
<evidence type="ECO:0000313" key="2">
    <source>
        <dbReference type="Proteomes" id="UP000799538"/>
    </source>
</evidence>
<accession>A0A6A6GA21</accession>
<gene>
    <name evidence="1" type="ORF">BDZ85DRAFT_282647</name>
</gene>